<dbReference type="GO" id="GO:0004605">
    <property type="term" value="F:phosphatidate cytidylyltransferase activity"/>
    <property type="evidence" value="ECO:0007669"/>
    <property type="project" value="UniProtKB-EC"/>
</dbReference>
<gene>
    <name evidence="20" type="ORF">HF690_03050</name>
</gene>
<keyword evidence="11 18" id="KW-0812">Transmembrane</keyword>
<keyword evidence="21" id="KW-1185">Reference proteome</keyword>
<organism evidence="20 21">
    <name type="scientific">Oleiagrimonas citrea</name>
    <dbReference type="NCBI Taxonomy" id="1665687"/>
    <lineage>
        <taxon>Bacteria</taxon>
        <taxon>Pseudomonadati</taxon>
        <taxon>Pseudomonadota</taxon>
        <taxon>Gammaproteobacteria</taxon>
        <taxon>Lysobacterales</taxon>
        <taxon>Rhodanobacteraceae</taxon>
        <taxon>Oleiagrimonas</taxon>
    </lineage>
</organism>
<evidence type="ECO:0000256" key="4">
    <source>
        <dbReference type="ARBA" id="ARBA00005189"/>
    </source>
</evidence>
<keyword evidence="16" id="KW-0594">Phospholipid biosynthesis</keyword>
<dbReference type="Pfam" id="PF01148">
    <property type="entry name" value="CTP_transf_1"/>
    <property type="match status" value="1"/>
</dbReference>
<evidence type="ECO:0000256" key="16">
    <source>
        <dbReference type="ARBA" id="ARBA00023209"/>
    </source>
</evidence>
<dbReference type="PROSITE" id="PS01315">
    <property type="entry name" value="CDS"/>
    <property type="match status" value="1"/>
</dbReference>
<dbReference type="GO" id="GO:0005886">
    <property type="term" value="C:plasma membrane"/>
    <property type="evidence" value="ECO:0007669"/>
    <property type="project" value="UniProtKB-SubCell"/>
</dbReference>
<evidence type="ECO:0000256" key="8">
    <source>
        <dbReference type="ARBA" id="ARBA00022475"/>
    </source>
</evidence>
<keyword evidence="10 18" id="KW-0808">Transferase</keyword>
<evidence type="ECO:0000256" key="9">
    <source>
        <dbReference type="ARBA" id="ARBA00022516"/>
    </source>
</evidence>
<evidence type="ECO:0000256" key="14">
    <source>
        <dbReference type="ARBA" id="ARBA00023098"/>
    </source>
</evidence>
<evidence type="ECO:0000256" key="11">
    <source>
        <dbReference type="ARBA" id="ARBA00022692"/>
    </source>
</evidence>
<evidence type="ECO:0000256" key="7">
    <source>
        <dbReference type="ARBA" id="ARBA00019373"/>
    </source>
</evidence>
<evidence type="ECO:0000256" key="19">
    <source>
        <dbReference type="SAM" id="Phobius"/>
    </source>
</evidence>
<dbReference type="PANTHER" id="PTHR46382:SF1">
    <property type="entry name" value="PHOSPHATIDATE CYTIDYLYLTRANSFERASE"/>
    <property type="match status" value="1"/>
</dbReference>
<evidence type="ECO:0000313" key="21">
    <source>
        <dbReference type="Proteomes" id="UP000541636"/>
    </source>
</evidence>
<comment type="subcellular location">
    <subcellularLocation>
        <location evidence="2">Cell membrane</location>
        <topology evidence="2">Multi-pass membrane protein</topology>
    </subcellularLocation>
</comment>
<feature type="transmembrane region" description="Helical" evidence="19">
    <location>
        <begin position="78"/>
        <end position="99"/>
    </location>
</feature>
<keyword evidence="12 18" id="KW-0548">Nucleotidyltransferase</keyword>
<feature type="transmembrane region" description="Helical" evidence="19">
    <location>
        <begin position="205"/>
        <end position="224"/>
    </location>
</feature>
<evidence type="ECO:0000256" key="3">
    <source>
        <dbReference type="ARBA" id="ARBA00005119"/>
    </source>
</evidence>
<evidence type="ECO:0000256" key="10">
    <source>
        <dbReference type="ARBA" id="ARBA00022679"/>
    </source>
</evidence>
<feature type="transmembrane region" description="Helical" evidence="19">
    <location>
        <begin position="111"/>
        <end position="132"/>
    </location>
</feature>
<feature type="transmembrane region" description="Helical" evidence="19">
    <location>
        <begin position="179"/>
        <end position="199"/>
    </location>
</feature>
<evidence type="ECO:0000256" key="6">
    <source>
        <dbReference type="ARBA" id="ARBA00012487"/>
    </source>
</evidence>
<comment type="caution">
    <text evidence="20">The sequence shown here is derived from an EMBL/GenBank/DDBJ whole genome shotgun (WGS) entry which is preliminary data.</text>
</comment>
<evidence type="ECO:0000313" key="20">
    <source>
        <dbReference type="EMBL" id="NKZ37929.1"/>
    </source>
</evidence>
<keyword evidence="14" id="KW-0443">Lipid metabolism</keyword>
<evidence type="ECO:0000256" key="1">
    <source>
        <dbReference type="ARBA" id="ARBA00001698"/>
    </source>
</evidence>
<comment type="pathway">
    <text evidence="3 18">Phospholipid metabolism; CDP-diacylglycerol biosynthesis; CDP-diacylglycerol from sn-glycerol 3-phosphate: step 3/3.</text>
</comment>
<comment type="catalytic activity">
    <reaction evidence="1 18">
        <text>a 1,2-diacyl-sn-glycero-3-phosphate + CTP + H(+) = a CDP-1,2-diacyl-sn-glycerol + diphosphate</text>
        <dbReference type="Rhea" id="RHEA:16229"/>
        <dbReference type="ChEBI" id="CHEBI:15378"/>
        <dbReference type="ChEBI" id="CHEBI:33019"/>
        <dbReference type="ChEBI" id="CHEBI:37563"/>
        <dbReference type="ChEBI" id="CHEBI:58332"/>
        <dbReference type="ChEBI" id="CHEBI:58608"/>
        <dbReference type="EC" id="2.7.7.41"/>
    </reaction>
</comment>
<accession>A0A846ZK26</accession>
<evidence type="ECO:0000256" key="13">
    <source>
        <dbReference type="ARBA" id="ARBA00022989"/>
    </source>
</evidence>
<protein>
    <recommendedName>
        <fullName evidence="7 18">Phosphatidate cytidylyltransferase</fullName>
        <ecNumber evidence="6 18">2.7.7.41</ecNumber>
    </recommendedName>
</protein>
<keyword evidence="8" id="KW-1003">Cell membrane</keyword>
<evidence type="ECO:0000256" key="17">
    <source>
        <dbReference type="ARBA" id="ARBA00023264"/>
    </source>
</evidence>
<keyword evidence="13 19" id="KW-1133">Transmembrane helix</keyword>
<reference evidence="20 21" key="1">
    <citation type="journal article" date="2017" name="Int. J. Syst. Evol. Microbiol.">
        <title>Oleiagrimonas citrea sp. nov., a marine bacterium isolated from tidal flat sediment and emended description of the genus Oleiagrimonas Fang et al. 2015 and Oleiagrimonas soli.</title>
        <authorList>
            <person name="Yang S.H."/>
            <person name="Seo H.S."/>
            <person name="Seong C.N."/>
            <person name="Kwon K.K."/>
        </authorList>
    </citation>
    <scope>NUCLEOTIDE SEQUENCE [LARGE SCALE GENOMIC DNA]</scope>
    <source>
        <strain evidence="20 21">MEBiC09124</strain>
    </source>
</reference>
<evidence type="ECO:0000256" key="2">
    <source>
        <dbReference type="ARBA" id="ARBA00004651"/>
    </source>
</evidence>
<name>A0A846ZK26_9GAMM</name>
<dbReference type="InterPro" id="IPR000374">
    <property type="entry name" value="PC_trans"/>
</dbReference>
<feature type="transmembrane region" description="Helical" evidence="19">
    <location>
        <begin position="56"/>
        <end position="72"/>
    </location>
</feature>
<dbReference type="AlphaFoldDB" id="A0A846ZK26"/>
<dbReference type="UniPathway" id="UPA00557">
    <property type="reaction ID" value="UER00614"/>
</dbReference>
<feature type="transmembrane region" description="Helical" evidence="19">
    <location>
        <begin position="138"/>
        <end position="158"/>
    </location>
</feature>
<dbReference type="PANTHER" id="PTHR46382">
    <property type="entry name" value="PHOSPHATIDATE CYTIDYLYLTRANSFERASE"/>
    <property type="match status" value="1"/>
</dbReference>
<dbReference type="RefSeq" id="WP_168608391.1">
    <property type="nucleotide sequence ID" value="NZ_JAAZQD010000001.1"/>
</dbReference>
<keyword evidence="17" id="KW-1208">Phospholipid metabolism</keyword>
<keyword evidence="9" id="KW-0444">Lipid biosynthesis</keyword>
<keyword evidence="15 19" id="KW-0472">Membrane</keyword>
<evidence type="ECO:0000256" key="18">
    <source>
        <dbReference type="RuleBase" id="RU003938"/>
    </source>
</evidence>
<evidence type="ECO:0000256" key="15">
    <source>
        <dbReference type="ARBA" id="ARBA00023136"/>
    </source>
</evidence>
<sequence>MLLQRILTALILIPLALAVMLLPPTWLFGVIVGAVFLAAQWEWTRLCGVRKVSVRLAWLTLTLIALIALWILRAQIWIWTLGVAVGVLWWLTSLLWLRHYSFAASPTHEHVALKLTVGLLIFIPSWLALIGMHGEARGPWWVLLAILLVWAADTGAYFSGRLFGKRKLAPRISPGKTWAGVYGALILGGAVSVIGGWLLDIRHPIALLGMLVLGVVTVAASILGDLIESLFKRQADIKDSGTLFPGHGGLLDRLDSVFAALPVFVIAKLLLGL</sequence>
<dbReference type="EMBL" id="JAAZQD010000001">
    <property type="protein sequence ID" value="NKZ37929.1"/>
    <property type="molecule type" value="Genomic_DNA"/>
</dbReference>
<proteinExistence type="inferred from homology"/>
<dbReference type="GO" id="GO:0016024">
    <property type="term" value="P:CDP-diacylglycerol biosynthetic process"/>
    <property type="evidence" value="ECO:0007669"/>
    <property type="project" value="UniProtKB-UniPathway"/>
</dbReference>
<comment type="pathway">
    <text evidence="4">Lipid metabolism.</text>
</comment>
<evidence type="ECO:0000256" key="12">
    <source>
        <dbReference type="ARBA" id="ARBA00022695"/>
    </source>
</evidence>
<dbReference type="EC" id="2.7.7.41" evidence="6 18"/>
<comment type="similarity">
    <text evidence="5 18">Belongs to the CDS family.</text>
</comment>
<dbReference type="Proteomes" id="UP000541636">
    <property type="component" value="Unassembled WGS sequence"/>
</dbReference>
<evidence type="ECO:0000256" key="5">
    <source>
        <dbReference type="ARBA" id="ARBA00010185"/>
    </source>
</evidence>